<name>A0A8J4TFB8_CLAMG</name>
<dbReference type="SUPFAM" id="SSF48264">
    <property type="entry name" value="Cytochrome P450"/>
    <property type="match status" value="1"/>
</dbReference>
<dbReference type="Pfam" id="PF12516">
    <property type="entry name" value="DUF3719"/>
    <property type="match status" value="1"/>
</dbReference>
<proteinExistence type="inferred from homology"/>
<feature type="region of interest" description="Disordered" evidence="3">
    <location>
        <begin position="398"/>
        <end position="417"/>
    </location>
</feature>
<evidence type="ECO:0000313" key="5">
    <source>
        <dbReference type="EMBL" id="KAF5896456.1"/>
    </source>
</evidence>
<gene>
    <name evidence="5" type="ORF">DAT39_013831</name>
</gene>
<feature type="domain" description="DUF3719" evidence="4">
    <location>
        <begin position="112"/>
        <end position="163"/>
    </location>
</feature>
<evidence type="ECO:0000256" key="2">
    <source>
        <dbReference type="ARBA" id="ARBA00010617"/>
    </source>
</evidence>
<dbReference type="InterPro" id="IPR022194">
    <property type="entry name" value="DUF3719"/>
</dbReference>
<dbReference type="PANTHER" id="PTHR31997:SF2">
    <property type="entry name" value="PROTEIN FAM149A"/>
    <property type="match status" value="1"/>
</dbReference>
<dbReference type="Pfam" id="PF00067">
    <property type="entry name" value="p450"/>
    <property type="match status" value="1"/>
</dbReference>
<dbReference type="EMBL" id="QNUK01000275">
    <property type="protein sequence ID" value="KAF5896456.1"/>
    <property type="molecule type" value="Genomic_DNA"/>
</dbReference>
<dbReference type="GO" id="GO:0020037">
    <property type="term" value="F:heme binding"/>
    <property type="evidence" value="ECO:0007669"/>
    <property type="project" value="InterPro"/>
</dbReference>
<dbReference type="Gene3D" id="1.10.630.10">
    <property type="entry name" value="Cytochrome P450"/>
    <property type="match status" value="1"/>
</dbReference>
<organism evidence="5 6">
    <name type="scientific">Clarias magur</name>
    <name type="common">Asian catfish</name>
    <name type="synonym">Macropteronotus magur</name>
    <dbReference type="NCBI Taxonomy" id="1594786"/>
    <lineage>
        <taxon>Eukaryota</taxon>
        <taxon>Metazoa</taxon>
        <taxon>Chordata</taxon>
        <taxon>Craniata</taxon>
        <taxon>Vertebrata</taxon>
        <taxon>Euteleostomi</taxon>
        <taxon>Actinopterygii</taxon>
        <taxon>Neopterygii</taxon>
        <taxon>Teleostei</taxon>
        <taxon>Ostariophysi</taxon>
        <taxon>Siluriformes</taxon>
        <taxon>Clariidae</taxon>
        <taxon>Clarias</taxon>
    </lineage>
</organism>
<evidence type="ECO:0000256" key="3">
    <source>
        <dbReference type="SAM" id="MobiDB-lite"/>
    </source>
</evidence>
<dbReference type="GO" id="GO:0005506">
    <property type="term" value="F:iron ion binding"/>
    <property type="evidence" value="ECO:0007669"/>
    <property type="project" value="InterPro"/>
</dbReference>
<dbReference type="GO" id="GO:0016705">
    <property type="term" value="F:oxidoreductase activity, acting on paired donors, with incorporation or reduction of molecular oxygen"/>
    <property type="evidence" value="ECO:0007669"/>
    <property type="project" value="InterPro"/>
</dbReference>
<dbReference type="OrthoDB" id="2134133at2759"/>
<dbReference type="InterPro" id="IPR001128">
    <property type="entry name" value="Cyt_P450"/>
</dbReference>
<accession>A0A8J4TFB8</accession>
<dbReference type="PANTHER" id="PTHR31997">
    <property type="entry name" value="AGAP003710-PA"/>
    <property type="match status" value="1"/>
</dbReference>
<evidence type="ECO:0000256" key="1">
    <source>
        <dbReference type="ARBA" id="ARBA00008309"/>
    </source>
</evidence>
<dbReference type="InterPro" id="IPR036396">
    <property type="entry name" value="Cyt_P450_sf"/>
</dbReference>
<comment type="similarity">
    <text evidence="1">Belongs to the FAM149 family.</text>
</comment>
<feature type="compositionally biased region" description="Basic residues" evidence="3">
    <location>
        <begin position="408"/>
        <end position="417"/>
    </location>
</feature>
<evidence type="ECO:0000313" key="6">
    <source>
        <dbReference type="Proteomes" id="UP000727407"/>
    </source>
</evidence>
<reference evidence="5" key="1">
    <citation type="submission" date="2020-07" db="EMBL/GenBank/DDBJ databases">
        <title>Clarias magur genome sequencing, assembly and annotation.</title>
        <authorList>
            <person name="Kushwaha B."/>
            <person name="Kumar R."/>
            <person name="Das P."/>
            <person name="Joshi C.G."/>
            <person name="Kumar D."/>
            <person name="Nagpure N.S."/>
            <person name="Pandey M."/>
            <person name="Agarwal S."/>
            <person name="Srivastava S."/>
            <person name="Singh M."/>
            <person name="Sahoo L."/>
            <person name="Jayasankar P."/>
            <person name="Meher P.K."/>
            <person name="Koringa P.G."/>
            <person name="Iquebal M.A."/>
            <person name="Das S.P."/>
            <person name="Bit A."/>
            <person name="Patnaik S."/>
            <person name="Patel N."/>
            <person name="Shah T.M."/>
            <person name="Hinsu A."/>
            <person name="Jena J.K."/>
        </authorList>
    </citation>
    <scope>NUCLEOTIDE SEQUENCE</scope>
    <source>
        <strain evidence="5">CIFAMagur01</strain>
        <tissue evidence="5">Testis</tissue>
    </source>
</reference>
<feature type="non-terminal residue" evidence="5">
    <location>
        <position position="857"/>
    </location>
</feature>
<evidence type="ECO:0000259" key="4">
    <source>
        <dbReference type="Pfam" id="PF12516"/>
    </source>
</evidence>
<comment type="similarity">
    <text evidence="2">Belongs to the cytochrome P450 family.</text>
</comment>
<sequence length="857" mass="96170">MRKEPDTVNSSQDSRFRKKLLREPSKYSCSGPVQLTWGANKGLSNDQSVSVCCPSSTGDSSPVSLLTTCSCTAGYSTGFSTEHSSIYSWRYDEFDRENTQHVRQLFSALDELLYEGKVCSRSESLRKECEEWNTHSPHLRILGNQLEPPKQEGVQYVHWRPTSTRPVSPPCMDTRDIRDNHSKLCVAGHRLAPCSWSDQTVYSGSPLSELSCSLFPQEEEIYEVEGRIEEFLAYDGRETGNEKMDQRKASAVASWDGVPRVSPSACIRDAVADALFDDVWREAVSLLEELLRKHREKPHSVLGSDGATRKWMLESSSQICDPSSHLPSRGSHISPSRGTNSRTMFLWPNPYNVQDSNVFKSNLNGVMTIQAKPLQQRQQGYAERSLCDSDDGSTTLATLKAPSGMSKSSHKPSGRRILPRLSGRTLLRQNFPAQSSLRGTRLSTVAEDLLTPPVSAVQNHRLPLIHSDTVEQDCNIPALRPTQLRGRLMRGGAVHTGSSLPPVKEPTLLLESLSRPNTNHTFRSDTPMKSSYTAMDFAFSMRTGRSLFNGNFSKTAEGTAMGVTGFSMGITSSTANSFSDCASPPKRRANLLSSSDTEGGNITVLGSIDFFNQLIEGTDEYRHVPLAKVWVGPIPFLVLYHAETIEAVLSNSKHLDKSYPYRFLHPWLGTGLLTSTGDKWRSRRKMLTPTFHFSILIDFLEVMNEQSEILIQKMLKHVGGEPFNCFSYITLCALDIICETAMGKKIYAQSNADSEYVQTVYKMSDIITRRQRSPWWWPDWIYNMLGEGKEHAKRLRILHSFTAGVIKERAEGSDRESDHGPRKRRAFLDMLLKTRDDSGAILSHEDIQEEVDTFMFE</sequence>
<dbReference type="GO" id="GO:0004497">
    <property type="term" value="F:monooxygenase activity"/>
    <property type="evidence" value="ECO:0007669"/>
    <property type="project" value="InterPro"/>
</dbReference>
<dbReference type="InterPro" id="IPR039630">
    <property type="entry name" value="FAM149"/>
</dbReference>
<dbReference type="Proteomes" id="UP000727407">
    <property type="component" value="Unassembled WGS sequence"/>
</dbReference>
<keyword evidence="6" id="KW-1185">Reference proteome</keyword>
<dbReference type="AlphaFoldDB" id="A0A8J4TFB8"/>
<protein>
    <submittedName>
        <fullName evidence="5">Protein FAM</fullName>
    </submittedName>
</protein>
<comment type="caution">
    <text evidence="5">The sequence shown here is derived from an EMBL/GenBank/DDBJ whole genome shotgun (WGS) entry which is preliminary data.</text>
</comment>